<accession>A0A8C6KLX8</accession>
<dbReference type="PANTHER" id="PTHR23250">
    <property type="entry name" value="DYSFERLIN-RELATED"/>
    <property type="match status" value="1"/>
</dbReference>
<evidence type="ECO:0000256" key="2">
    <source>
        <dbReference type="ARBA" id="ARBA00038331"/>
    </source>
</evidence>
<dbReference type="AlphaFoldDB" id="A0A8C6KLX8"/>
<keyword evidence="4" id="KW-1185">Reference proteome</keyword>
<dbReference type="Pfam" id="PF19193">
    <property type="entry name" value="Tectonin"/>
    <property type="match status" value="1"/>
</dbReference>
<evidence type="ECO:0000313" key="4">
    <source>
        <dbReference type="Proteomes" id="UP000694548"/>
    </source>
</evidence>
<dbReference type="InterPro" id="IPR006624">
    <property type="entry name" value="Beta-propeller_rpt_TECPR"/>
</dbReference>
<proteinExistence type="inferred from homology"/>
<evidence type="ECO:0000256" key="1">
    <source>
        <dbReference type="ARBA" id="ARBA00022734"/>
    </source>
</evidence>
<dbReference type="Proteomes" id="UP000694548">
    <property type="component" value="Chromosome sgr01"/>
</dbReference>
<dbReference type="PANTHER" id="PTHR23250:SF3">
    <property type="entry name" value="FISH-EGG LECTIN-LIKE ISOFORM X1-RELATED"/>
    <property type="match status" value="1"/>
</dbReference>
<dbReference type="GeneTree" id="ENSGT00510000047886"/>
<dbReference type="SMART" id="SM00706">
    <property type="entry name" value="TECPR"/>
    <property type="match status" value="5"/>
</dbReference>
<dbReference type="GO" id="GO:0030246">
    <property type="term" value="F:carbohydrate binding"/>
    <property type="evidence" value="ECO:0007669"/>
    <property type="project" value="UniProtKB-KW"/>
</dbReference>
<dbReference type="Ensembl" id="ENSNFUT00015004677.1">
    <property type="protein sequence ID" value="ENSNFUP00015004430.1"/>
    <property type="gene ID" value="ENSNFUG00015002234.1"/>
</dbReference>
<evidence type="ECO:0000313" key="3">
    <source>
        <dbReference type="Ensembl" id="ENSNFUP00015004430.1"/>
    </source>
</evidence>
<evidence type="ECO:0008006" key="5">
    <source>
        <dbReference type="Google" id="ProtNLM"/>
    </source>
</evidence>
<reference evidence="3" key="2">
    <citation type="submission" date="2025-08" db="UniProtKB">
        <authorList>
            <consortium name="Ensembl"/>
        </authorList>
    </citation>
    <scope>IDENTIFICATION</scope>
</reference>
<comment type="similarity">
    <text evidence="2">Belongs to the tectonin family.</text>
</comment>
<keyword evidence="1" id="KW-0430">Lectin</keyword>
<sequence length="347" mass="37331">MLIPFCNKYLKLYAPLKVSKGKNKPLNLLNRKTGSVYTCFQIINHQQQYRTTGMDVILGGGGQGGHVPPTSKVKITSMATGVTLHHPEDTMKAVAALLLLLSYLSNCHGWTCTAPPQQPSAAQIDAGQGQVVMTDSSLNVFFLTGSAWSKLGSVAFKHVSVGPAGIWGVDSSNKIYKFVDGEFIPISGLDLQQVDAGGSGQIVGVTSSNTIHCLQSNAASAYQHLDFVSWRYFDGQLKYFSCGPNGCWGVNSADNIYVTKITPISCDKTGWTQVQGSAKMVEVGTDGSVFVVNAGGSVYQRLGITDDAPQGTDWVQIPFSLPVKHASYDLGRLWVVMEIGLILECQQ</sequence>
<gene>
    <name evidence="3" type="primary">LOC107383185</name>
</gene>
<reference evidence="3" key="1">
    <citation type="submission" date="2014-08" db="EMBL/GenBank/DDBJ databases">
        <authorList>
            <person name="Senf B."/>
            <person name="Petzold A."/>
            <person name="Downie B.R."/>
            <person name="Koch P."/>
            <person name="Platzer M."/>
        </authorList>
    </citation>
    <scope>NUCLEOTIDE SEQUENCE [LARGE SCALE GENOMIC DNA]</scope>
    <source>
        <strain evidence="3">GRZ</strain>
    </source>
</reference>
<organism evidence="3 4">
    <name type="scientific">Nothobranchius furzeri</name>
    <name type="common">Turquoise killifish</name>
    <dbReference type="NCBI Taxonomy" id="105023"/>
    <lineage>
        <taxon>Eukaryota</taxon>
        <taxon>Metazoa</taxon>
        <taxon>Chordata</taxon>
        <taxon>Craniata</taxon>
        <taxon>Vertebrata</taxon>
        <taxon>Euteleostomi</taxon>
        <taxon>Actinopterygii</taxon>
        <taxon>Neopterygii</taxon>
        <taxon>Teleostei</taxon>
        <taxon>Neoteleostei</taxon>
        <taxon>Acanthomorphata</taxon>
        <taxon>Ovalentaria</taxon>
        <taxon>Atherinomorphae</taxon>
        <taxon>Cyprinodontiformes</taxon>
        <taxon>Nothobranchiidae</taxon>
        <taxon>Nothobranchius</taxon>
    </lineage>
</organism>
<dbReference type="InterPro" id="IPR051513">
    <property type="entry name" value="Tectonin_beta-prop"/>
</dbReference>
<protein>
    <recommendedName>
        <fullName evidence="5">Fish-egg lectin</fullName>
    </recommendedName>
</protein>
<reference evidence="3" key="3">
    <citation type="submission" date="2025-09" db="UniProtKB">
        <authorList>
            <consortium name="Ensembl"/>
        </authorList>
    </citation>
    <scope>IDENTIFICATION</scope>
</reference>
<name>A0A8C6KLX8_NOTFU</name>